<feature type="transmembrane region" description="Helical" evidence="1">
    <location>
        <begin position="65"/>
        <end position="81"/>
    </location>
</feature>
<organism evidence="2">
    <name type="scientific">freshwater metagenome</name>
    <dbReference type="NCBI Taxonomy" id="449393"/>
    <lineage>
        <taxon>unclassified sequences</taxon>
        <taxon>metagenomes</taxon>
        <taxon>ecological metagenomes</taxon>
    </lineage>
</organism>
<accession>A0A6J7UA62</accession>
<reference evidence="2" key="1">
    <citation type="submission" date="2020-05" db="EMBL/GenBank/DDBJ databases">
        <authorList>
            <person name="Chiriac C."/>
            <person name="Salcher M."/>
            <person name="Ghai R."/>
            <person name="Kavagutti S V."/>
        </authorList>
    </citation>
    <scope>NUCLEOTIDE SEQUENCE</scope>
</reference>
<dbReference type="Pfam" id="PF11239">
    <property type="entry name" value="DUF3040"/>
    <property type="match status" value="1"/>
</dbReference>
<gene>
    <name evidence="2" type="ORF">UFOPK4366_00338</name>
</gene>
<keyword evidence="1" id="KW-0812">Transmembrane</keyword>
<feature type="transmembrane region" description="Helical" evidence="1">
    <location>
        <begin position="41"/>
        <end position="59"/>
    </location>
</feature>
<proteinExistence type="predicted"/>
<name>A0A6J7UA62_9ZZZZ</name>
<protein>
    <submittedName>
        <fullName evidence="2">Unannotated protein</fullName>
    </submittedName>
</protein>
<evidence type="ECO:0000313" key="2">
    <source>
        <dbReference type="EMBL" id="CAB5061138.1"/>
    </source>
</evidence>
<keyword evidence="1" id="KW-1133">Transmembrane helix</keyword>
<sequence>MPLSEHEERLLAQMEEQLSKDDPRLVSTLTGSRTRTSRSTLLSVSLLLIGFVTLFGGLISQTIPVGVLGFVIALFGIYRLITGIRQPSMKDGKIGKNGKNIKGAKSSLMSKLEKRWEKRQFGDNNSGY</sequence>
<evidence type="ECO:0000256" key="1">
    <source>
        <dbReference type="SAM" id="Phobius"/>
    </source>
</evidence>
<dbReference type="AlphaFoldDB" id="A0A6J7UA62"/>
<keyword evidence="1" id="KW-0472">Membrane</keyword>
<dbReference type="InterPro" id="IPR021401">
    <property type="entry name" value="DUF3040"/>
</dbReference>
<dbReference type="EMBL" id="CAFBQS010000039">
    <property type="protein sequence ID" value="CAB5061138.1"/>
    <property type="molecule type" value="Genomic_DNA"/>
</dbReference>